<evidence type="ECO:0000256" key="8">
    <source>
        <dbReference type="RuleBase" id="RU368100"/>
    </source>
</evidence>
<feature type="compositionally biased region" description="Basic and acidic residues" evidence="9">
    <location>
        <begin position="48"/>
        <end position="62"/>
    </location>
</feature>
<feature type="region of interest" description="Disordered" evidence="9">
    <location>
        <begin position="48"/>
        <end position="68"/>
    </location>
</feature>
<evidence type="ECO:0000256" key="7">
    <source>
        <dbReference type="ARBA" id="ARBA00023274"/>
    </source>
</evidence>
<dbReference type="InterPro" id="IPR003210">
    <property type="entry name" value="Signal_recog_particle_SRP14"/>
</dbReference>
<comment type="subunit">
    <text evidence="8">Heterodimer with SRP9; binds RNA as heterodimer. Component of a signal recognition particle (SRP) complex that consists of a 7SL RNA molecule of 300 nucleotides and six protein subunits: SRP72, SRP68, SRP54, SRP19, SRP14 and SRP9.</text>
</comment>
<dbReference type="GO" id="GO:0006614">
    <property type="term" value="P:SRP-dependent cotranslational protein targeting to membrane"/>
    <property type="evidence" value="ECO:0007669"/>
    <property type="project" value="UniProtKB-UniRule"/>
</dbReference>
<accession>A0A182V4V5</accession>
<dbReference type="AlphaFoldDB" id="A0A182V4V5"/>
<keyword evidence="5 8" id="KW-0694">RNA-binding</keyword>
<keyword evidence="11" id="KW-1185">Reference proteome</keyword>
<sequence length="126" mass="14038">MFLAESSSKFLSNSVVKMVLLTNEEFLSKLTLLAQSARKDSSFTVTIKRYDGHDRPKPREGKPPLPTPAEYSCLIRVRSGAKKLSTVVKRDEVAKFMESYSKVLKSSMDGLKKVKKVKNKAKAAQG</sequence>
<comment type="similarity">
    <text evidence="2 8">Belongs to the SRP14 family.</text>
</comment>
<comment type="subcellular location">
    <subcellularLocation>
        <location evidence="1 8">Cytoplasm</location>
    </subcellularLocation>
</comment>
<keyword evidence="4 8" id="KW-0963">Cytoplasm</keyword>
<keyword evidence="6 8" id="KW-0733">Signal recognition particle</keyword>
<evidence type="ECO:0000256" key="6">
    <source>
        <dbReference type="ARBA" id="ARBA00023135"/>
    </source>
</evidence>
<protein>
    <recommendedName>
        <fullName evidence="3 8">Signal recognition particle 14 kDa protein</fullName>
        <shortName evidence="8">SRP14</shortName>
    </recommendedName>
</protein>
<evidence type="ECO:0000313" key="10">
    <source>
        <dbReference type="EnsemblMetazoa" id="AMEM008882-PA"/>
    </source>
</evidence>
<comment type="function">
    <text evidence="8">Component of the signal recognition particle (SRP) complex, a ribonucleoprotein complex that mediates the cotranslational targeting of secretory and membrane proteins to the endoplasmic reticulum (ER). SRP9 together with SRP14 and the Alu portion of the SRP RNA, constitutes the elongation arrest domain of SRP. The complex of SRP9 and SRP14 is required for SRP RNA binding.</text>
</comment>
<dbReference type="EnsemblMetazoa" id="AMEM008882-RA">
    <property type="protein sequence ID" value="AMEM008882-PA"/>
    <property type="gene ID" value="AMEM008882"/>
</dbReference>
<dbReference type="GO" id="GO:0005786">
    <property type="term" value="C:signal recognition particle, endoplasmic reticulum targeting"/>
    <property type="evidence" value="ECO:0007669"/>
    <property type="project" value="UniProtKB-UniRule"/>
</dbReference>
<dbReference type="InterPro" id="IPR009018">
    <property type="entry name" value="Signal_recog_particle_SRP9/14"/>
</dbReference>
<proteinExistence type="inferred from homology"/>
<name>A0A182V4V5_ANOME</name>
<dbReference type="PANTHER" id="PTHR12013">
    <property type="entry name" value="SIGNAL RECOGNITION PARTICLE 14 KD PROTEIN"/>
    <property type="match status" value="1"/>
</dbReference>
<dbReference type="GO" id="GO:0008312">
    <property type="term" value="F:7S RNA binding"/>
    <property type="evidence" value="ECO:0007669"/>
    <property type="project" value="UniProtKB-UniRule"/>
</dbReference>
<dbReference type="SUPFAM" id="SSF54762">
    <property type="entry name" value="Signal recognition particle alu RNA binding heterodimer, SRP9/14"/>
    <property type="match status" value="1"/>
</dbReference>
<dbReference type="Pfam" id="PF02290">
    <property type="entry name" value="SRP14"/>
    <property type="match status" value="1"/>
</dbReference>
<keyword evidence="7 8" id="KW-0687">Ribonucleoprotein</keyword>
<dbReference type="STRING" id="30066.A0A182V4V5"/>
<organism evidence="10 11">
    <name type="scientific">Anopheles merus</name>
    <name type="common">Mosquito</name>
    <dbReference type="NCBI Taxonomy" id="30066"/>
    <lineage>
        <taxon>Eukaryota</taxon>
        <taxon>Metazoa</taxon>
        <taxon>Ecdysozoa</taxon>
        <taxon>Arthropoda</taxon>
        <taxon>Hexapoda</taxon>
        <taxon>Insecta</taxon>
        <taxon>Pterygota</taxon>
        <taxon>Neoptera</taxon>
        <taxon>Endopterygota</taxon>
        <taxon>Diptera</taxon>
        <taxon>Nematocera</taxon>
        <taxon>Culicoidea</taxon>
        <taxon>Culicidae</taxon>
        <taxon>Anophelinae</taxon>
        <taxon>Anopheles</taxon>
    </lineage>
</organism>
<evidence type="ECO:0000256" key="1">
    <source>
        <dbReference type="ARBA" id="ARBA00004496"/>
    </source>
</evidence>
<evidence type="ECO:0000256" key="5">
    <source>
        <dbReference type="ARBA" id="ARBA00022884"/>
    </source>
</evidence>
<evidence type="ECO:0000256" key="9">
    <source>
        <dbReference type="SAM" id="MobiDB-lite"/>
    </source>
</evidence>
<dbReference type="Proteomes" id="UP000075903">
    <property type="component" value="Unassembled WGS sequence"/>
</dbReference>
<reference evidence="10" key="1">
    <citation type="submission" date="2020-05" db="UniProtKB">
        <authorList>
            <consortium name="EnsemblMetazoa"/>
        </authorList>
    </citation>
    <scope>IDENTIFICATION</scope>
    <source>
        <strain evidence="10">MAF</strain>
    </source>
</reference>
<evidence type="ECO:0000313" key="11">
    <source>
        <dbReference type="Proteomes" id="UP000075903"/>
    </source>
</evidence>
<evidence type="ECO:0000256" key="4">
    <source>
        <dbReference type="ARBA" id="ARBA00022490"/>
    </source>
</evidence>
<dbReference type="VEuPathDB" id="VectorBase:AMEM008882"/>
<dbReference type="GO" id="GO:0030942">
    <property type="term" value="F:endoplasmic reticulum signal peptide binding"/>
    <property type="evidence" value="ECO:0007669"/>
    <property type="project" value="UniProtKB-UniRule"/>
</dbReference>
<evidence type="ECO:0000256" key="3">
    <source>
        <dbReference type="ARBA" id="ARBA00017926"/>
    </source>
</evidence>
<dbReference type="Gene3D" id="3.30.720.10">
    <property type="entry name" value="Signal recognition particle alu RNA binding heterodimer, srp9/1"/>
    <property type="match status" value="1"/>
</dbReference>
<dbReference type="VEuPathDB" id="VectorBase:AMEM21_011657"/>
<evidence type="ECO:0000256" key="2">
    <source>
        <dbReference type="ARBA" id="ARBA00010349"/>
    </source>
</evidence>